<accession>A0A7Y0T6Y4</accession>
<reference evidence="2 3" key="1">
    <citation type="submission" date="2016-10" db="EMBL/GenBank/DDBJ databases">
        <authorList>
            <person name="Varghese N."/>
            <person name="Submissions S."/>
        </authorList>
    </citation>
    <scope>NUCLEOTIDE SEQUENCE [LARGE SCALE GENOMIC DNA]</scope>
    <source>
        <strain evidence="2 3">PDC82</strain>
    </source>
</reference>
<dbReference type="EMBL" id="FNEW01000001">
    <property type="protein sequence ID" value="SDJ17379.1"/>
    <property type="molecule type" value="Genomic_DNA"/>
</dbReference>
<dbReference type="InterPro" id="IPR025227">
    <property type="entry name" value="DUF4169"/>
</dbReference>
<evidence type="ECO:0008006" key="4">
    <source>
        <dbReference type="Google" id="ProtNLM"/>
    </source>
</evidence>
<gene>
    <name evidence="2" type="ORF">SAMN05428983_0481</name>
</gene>
<dbReference type="AlphaFoldDB" id="A0A7Y0T6Y4"/>
<feature type="compositionally biased region" description="Basic and acidic residues" evidence="1">
    <location>
        <begin position="16"/>
        <end position="25"/>
    </location>
</feature>
<name>A0A7Y0T6Y4_9HYPH</name>
<evidence type="ECO:0000256" key="1">
    <source>
        <dbReference type="SAM" id="MobiDB-lite"/>
    </source>
</evidence>
<organism evidence="2 3">
    <name type="scientific">Agrobacterium fabrum</name>
    <dbReference type="NCBI Taxonomy" id="1176649"/>
    <lineage>
        <taxon>Bacteria</taxon>
        <taxon>Pseudomonadati</taxon>
        <taxon>Pseudomonadota</taxon>
        <taxon>Alphaproteobacteria</taxon>
        <taxon>Hyphomicrobiales</taxon>
        <taxon>Rhizobiaceae</taxon>
        <taxon>Rhizobium/Agrobacterium group</taxon>
        <taxon>Agrobacterium</taxon>
        <taxon>Agrobacterium tumefaciens complex</taxon>
    </lineage>
</organism>
<evidence type="ECO:0000313" key="2">
    <source>
        <dbReference type="EMBL" id="SDJ17379.1"/>
    </source>
</evidence>
<dbReference type="RefSeq" id="WP_035258521.1">
    <property type="nucleotide sequence ID" value="NZ_CP043962.1"/>
</dbReference>
<dbReference type="Pfam" id="PF13770">
    <property type="entry name" value="DUF4169"/>
    <property type="match status" value="1"/>
</dbReference>
<dbReference type="Proteomes" id="UP000198917">
    <property type="component" value="Unassembled WGS sequence"/>
</dbReference>
<feature type="region of interest" description="Disordered" evidence="1">
    <location>
        <begin position="1"/>
        <end position="67"/>
    </location>
</feature>
<proteinExistence type="predicted"/>
<feature type="compositionally biased region" description="Basic and acidic residues" evidence="1">
    <location>
        <begin position="46"/>
        <end position="67"/>
    </location>
</feature>
<comment type="caution">
    <text evidence="2">The sequence shown here is derived from an EMBL/GenBank/DDBJ whole genome shotgun (WGS) entry which is preliminary data.</text>
</comment>
<sequence length="67" mass="7552">MAADIVNLRQFRKQKARSEKEKQAEQNRLSHGRTKTEKNLTSALNDKAEKALDQGRLERGDDGAGKD</sequence>
<dbReference type="GeneID" id="44143592"/>
<evidence type="ECO:0000313" key="3">
    <source>
        <dbReference type="Proteomes" id="UP000198917"/>
    </source>
</evidence>
<protein>
    <recommendedName>
        <fullName evidence="4">DUF4169 domain-containing protein</fullName>
    </recommendedName>
</protein>